<evidence type="ECO:0000256" key="5">
    <source>
        <dbReference type="ARBA" id="ARBA00022723"/>
    </source>
</evidence>
<evidence type="ECO:0000256" key="10">
    <source>
        <dbReference type="NCBIfam" id="TIGR02408"/>
    </source>
</evidence>
<comment type="similarity">
    <text evidence="3">Belongs to the PhyH family. EctD subfamily.</text>
</comment>
<reference evidence="11 12" key="1">
    <citation type="journal article" date="2016" name="Nat. Commun.">
        <title>Thousands of microbial genomes shed light on interconnected biogeochemical processes in an aquifer system.</title>
        <authorList>
            <person name="Anantharaman K."/>
            <person name="Brown C.T."/>
            <person name="Hug L.A."/>
            <person name="Sharon I."/>
            <person name="Castelle C.J."/>
            <person name="Probst A.J."/>
            <person name="Thomas B.C."/>
            <person name="Singh A."/>
            <person name="Wilkins M.J."/>
            <person name="Karaoz U."/>
            <person name="Brodie E.L."/>
            <person name="Williams K.H."/>
            <person name="Hubbard S.S."/>
            <person name="Banfield J.F."/>
        </authorList>
    </citation>
    <scope>NUCLEOTIDE SEQUENCE [LARGE SCALE GENOMIC DNA]</scope>
    <source>
        <strain evidence="12">RIFCSPLOWO2_12_FULL_64_10</strain>
    </source>
</reference>
<proteinExistence type="inferred from homology"/>
<dbReference type="AlphaFoldDB" id="A0A1F6D412"/>
<keyword evidence="6" id="KW-0223">Dioxygenase</keyword>
<name>A0A1F6D412_HANXR</name>
<sequence>MRVFRRGDAYPSRVADTPSITRRLDPVVYGDVAGRSGGALGPRELRHYEENGFLFMERLFSRGEVEAFRADLEDLRASEAVRKSPAVILEPESGEARSIFYVHRTSRAFSDLAWDRRLVGIAAQLLDSAVYVHQSRINLKPGFEGKEFYWHSDFETWHVEDGMPRMRAVSFSIALTENTPFNGPLMVIPGSHHSFVSCVGATPEDHYRDSLRRQEVGVPDRESLRRLTEEGGIAAPTGPAGSVLLFECNLQHGSNSNISPWPRSNVFLVYNSVENRLVEPFCGLRPRPEFIASRDFTPVTPAEAEHGHFAQV</sequence>
<dbReference type="EMBL" id="MFKF01000046">
    <property type="protein sequence ID" value="OGG56156.1"/>
    <property type="molecule type" value="Genomic_DNA"/>
</dbReference>
<keyword evidence="7" id="KW-0560">Oxidoreductase</keyword>
<evidence type="ECO:0000256" key="9">
    <source>
        <dbReference type="ARBA" id="ARBA00049228"/>
    </source>
</evidence>
<dbReference type="InterPro" id="IPR012774">
    <property type="entry name" value="EctD"/>
</dbReference>
<dbReference type="Pfam" id="PF05721">
    <property type="entry name" value="PhyH"/>
    <property type="match status" value="1"/>
</dbReference>
<accession>A0A1F6D412</accession>
<keyword evidence="5" id="KW-0479">Metal-binding</keyword>
<dbReference type="PANTHER" id="PTHR20883">
    <property type="entry name" value="PHYTANOYL-COA DIOXYGENASE DOMAIN CONTAINING 1"/>
    <property type="match status" value="1"/>
</dbReference>
<evidence type="ECO:0000313" key="12">
    <source>
        <dbReference type="Proteomes" id="UP000178606"/>
    </source>
</evidence>
<dbReference type="NCBIfam" id="TIGR02408">
    <property type="entry name" value="ectoine_ThpD"/>
    <property type="match status" value="1"/>
</dbReference>
<keyword evidence="8" id="KW-0408">Iron</keyword>
<evidence type="ECO:0000256" key="7">
    <source>
        <dbReference type="ARBA" id="ARBA00023002"/>
    </source>
</evidence>
<dbReference type="InterPro" id="IPR008775">
    <property type="entry name" value="Phytyl_CoA_dOase-like"/>
</dbReference>
<dbReference type="EC" id="1.14.11.55" evidence="10"/>
<evidence type="ECO:0000256" key="6">
    <source>
        <dbReference type="ARBA" id="ARBA00022964"/>
    </source>
</evidence>
<dbReference type="PANTHER" id="PTHR20883:SF48">
    <property type="entry name" value="ECTOINE DIOXYGENASE"/>
    <property type="match status" value="1"/>
</dbReference>
<evidence type="ECO:0000256" key="3">
    <source>
        <dbReference type="ARBA" id="ARBA00007851"/>
    </source>
</evidence>
<dbReference type="Proteomes" id="UP000178606">
    <property type="component" value="Unassembled WGS sequence"/>
</dbReference>
<evidence type="ECO:0000256" key="1">
    <source>
        <dbReference type="ARBA" id="ARBA00001954"/>
    </source>
</evidence>
<dbReference type="GO" id="GO:0005506">
    <property type="term" value="F:iron ion binding"/>
    <property type="evidence" value="ECO:0007669"/>
    <property type="project" value="UniProtKB-ARBA"/>
</dbReference>
<comment type="subunit">
    <text evidence="4">Homodimer.</text>
</comment>
<dbReference type="SUPFAM" id="SSF51197">
    <property type="entry name" value="Clavaminate synthase-like"/>
    <property type="match status" value="1"/>
</dbReference>
<evidence type="ECO:0000256" key="2">
    <source>
        <dbReference type="ARBA" id="ARBA00004063"/>
    </source>
</evidence>
<dbReference type="Gene3D" id="2.60.120.620">
    <property type="entry name" value="q2cbj1_9rhob like domain"/>
    <property type="match status" value="1"/>
</dbReference>
<comment type="function">
    <text evidence="2">Involved in the biosynthesis of 5-hydroxyectoine, called compatible solute, which helps organisms to survive extreme osmotic stress by acting as a highly soluble organic osmolyte. Catalyzes the 2-oxoglutarate-dependent selective hydroxylation of L-ectoine to yield (4S,5S)-5-hydroxyectoine.</text>
</comment>
<dbReference type="GO" id="GO:0016706">
    <property type="term" value="F:2-oxoglutarate-dependent dioxygenase activity"/>
    <property type="evidence" value="ECO:0007669"/>
    <property type="project" value="InterPro"/>
</dbReference>
<organism evidence="11 12">
    <name type="scientific">Handelsmanbacteria sp. (strain RIFCSPLOWO2_12_FULL_64_10)</name>
    <dbReference type="NCBI Taxonomy" id="1817868"/>
    <lineage>
        <taxon>Bacteria</taxon>
        <taxon>Candidatus Handelsmaniibacteriota</taxon>
    </lineage>
</organism>
<comment type="cofactor">
    <cofactor evidence="1">
        <name>Fe(2+)</name>
        <dbReference type="ChEBI" id="CHEBI:29033"/>
    </cofactor>
</comment>
<protein>
    <recommendedName>
        <fullName evidence="10">Ectoine hydroxylase</fullName>
        <ecNumber evidence="10">1.14.11.55</ecNumber>
    </recommendedName>
</protein>
<evidence type="ECO:0000313" key="11">
    <source>
        <dbReference type="EMBL" id="OGG56156.1"/>
    </source>
</evidence>
<comment type="catalytic activity">
    <reaction evidence="9">
        <text>L-ectoine + 2-oxoglutarate + O2 = 5-hydroxyectoine + succinate + CO2</text>
        <dbReference type="Rhea" id="RHEA:45740"/>
        <dbReference type="ChEBI" id="CHEBI:15379"/>
        <dbReference type="ChEBI" id="CHEBI:16526"/>
        <dbReference type="ChEBI" id="CHEBI:16810"/>
        <dbReference type="ChEBI" id="CHEBI:30031"/>
        <dbReference type="ChEBI" id="CHEBI:58515"/>
        <dbReference type="ChEBI" id="CHEBI:85413"/>
        <dbReference type="EC" id="1.14.11.55"/>
    </reaction>
</comment>
<evidence type="ECO:0000256" key="8">
    <source>
        <dbReference type="ARBA" id="ARBA00023004"/>
    </source>
</evidence>
<comment type="caution">
    <text evidence="11">The sequence shown here is derived from an EMBL/GenBank/DDBJ whole genome shotgun (WGS) entry which is preliminary data.</text>
</comment>
<evidence type="ECO:0000256" key="4">
    <source>
        <dbReference type="ARBA" id="ARBA00011738"/>
    </source>
</evidence>
<gene>
    <name evidence="11" type="ORF">A3F84_00690</name>
</gene>